<name>A0ABQ8N2K5_LABRO</name>
<evidence type="ECO:0000256" key="1">
    <source>
        <dbReference type="SAM" id="MobiDB-lite"/>
    </source>
</evidence>
<sequence>MDPHVSRFPPYVTAYSATPGSSNFSTGHYAGMNTTKLLLALEQGTRTLEGYIQEFLDIAHYSDLPDCVLIDIFIDGTRQPLKSKLRREGPRSSLCLFLDFALLCVGSSFTVGVAERERDDAVMAAAHPARKMAAAPERDATDTFAAWIAREMAAVSERARAMAATAEPVHKMAAKTELRHVTAAMPEPSQAGAAFPAPSQVSAALPKASEVKTVFPMSSQITVVASVSSQITAINPEPEPLHKMAATPEPLHKMAATPEPLHKMGATSKPANASSAKPQPVHVMSFAPESAPIMAALPEAVSESSHITAAVPESSKVAAVVLESGHVSPDIPRLRLMMAHVLDSPLRAVWAAKVALLHVAAATPGSVQASKSGQATESSQTTAAVLPSQALSQLCPTSQAMLFLSQAMLFLMAVAMWCVWAAHCAPEDTPVHRSAPELSSDHKPAPELSSDHKPAPELSSDHKPAPELSSDHKPAPEAFPVGEAVPMPPEVSAPAVEPLMEGALTSKHSASPFFLSASSVTVLPRSQSMTQPPVPPRRAAPPPVPPRRAAPPPVPPRRAAPPPVPSRRAAAPSPSILSASSVPALPRSQSVMQIPVPPCRAAAPPAPPPVPPGRAVAPPAPPLGALVSLALPRAPTWRVLAPPVLPPAPPWRVLAPPVPPPASPWRAPPALPWRVLALPAPPPAPPWRAPALPVLPQSPGPPQGPGPPALALSHPRPTAPLDYGSFVASGSRSLGGGYVMIWSVSCGPLTTRRRSCVLSRTDCHTTPRTTLPISHCTSPHPIRDCINTPVFLSLLADPCRITFAAGLTPACFSSTLVLAVCVPVCCCPTLPAFDHVYVSSL</sequence>
<protein>
    <submittedName>
        <fullName evidence="2">Titin</fullName>
    </submittedName>
</protein>
<gene>
    <name evidence="2" type="ORF">H4Q32_028719</name>
</gene>
<feature type="compositionally biased region" description="Basic and acidic residues" evidence="1">
    <location>
        <begin position="430"/>
        <end position="475"/>
    </location>
</feature>
<feature type="region of interest" description="Disordered" evidence="1">
    <location>
        <begin position="430"/>
        <end position="490"/>
    </location>
</feature>
<keyword evidence="3" id="KW-1185">Reference proteome</keyword>
<feature type="region of interest" description="Disordered" evidence="1">
    <location>
        <begin position="524"/>
        <end position="584"/>
    </location>
</feature>
<accession>A0ABQ8N2K5</accession>
<organism evidence="2 3">
    <name type="scientific">Labeo rohita</name>
    <name type="common">Indian major carp</name>
    <name type="synonym">Cyprinus rohita</name>
    <dbReference type="NCBI Taxonomy" id="84645"/>
    <lineage>
        <taxon>Eukaryota</taxon>
        <taxon>Metazoa</taxon>
        <taxon>Chordata</taxon>
        <taxon>Craniata</taxon>
        <taxon>Vertebrata</taxon>
        <taxon>Euteleostomi</taxon>
        <taxon>Actinopterygii</taxon>
        <taxon>Neopterygii</taxon>
        <taxon>Teleostei</taxon>
        <taxon>Ostariophysi</taxon>
        <taxon>Cypriniformes</taxon>
        <taxon>Cyprinidae</taxon>
        <taxon>Labeoninae</taxon>
        <taxon>Labeonini</taxon>
        <taxon>Labeo</taxon>
    </lineage>
</organism>
<evidence type="ECO:0000313" key="2">
    <source>
        <dbReference type="EMBL" id="KAI2668922.1"/>
    </source>
</evidence>
<feature type="compositionally biased region" description="Pro residues" evidence="1">
    <location>
        <begin position="532"/>
        <end position="565"/>
    </location>
</feature>
<comment type="caution">
    <text evidence="2">The sequence shown here is derived from an EMBL/GenBank/DDBJ whole genome shotgun (WGS) entry which is preliminary data.</text>
</comment>
<evidence type="ECO:0000313" key="3">
    <source>
        <dbReference type="Proteomes" id="UP000830375"/>
    </source>
</evidence>
<dbReference type="EMBL" id="JACTAM010000001">
    <property type="protein sequence ID" value="KAI2668922.1"/>
    <property type="molecule type" value="Genomic_DNA"/>
</dbReference>
<feature type="compositionally biased region" description="Low complexity" evidence="1">
    <location>
        <begin position="566"/>
        <end position="584"/>
    </location>
</feature>
<reference evidence="2 3" key="1">
    <citation type="submission" date="2022-01" db="EMBL/GenBank/DDBJ databases">
        <title>A high-quality chromosome-level genome assembly of rohu carp, Labeo rohita.</title>
        <authorList>
            <person name="Arick M.A. II"/>
            <person name="Hsu C.-Y."/>
            <person name="Magbanua Z."/>
            <person name="Pechanova O."/>
            <person name="Grover C."/>
            <person name="Miller E."/>
            <person name="Thrash A."/>
            <person name="Ezzel L."/>
            <person name="Alam S."/>
            <person name="Benzie J."/>
            <person name="Hamilton M."/>
            <person name="Karsi A."/>
            <person name="Lawrence M.L."/>
            <person name="Peterson D.G."/>
        </authorList>
    </citation>
    <scope>NUCLEOTIDE SEQUENCE [LARGE SCALE GENOMIC DNA]</scope>
    <source>
        <strain evidence="3">BAU-BD-2019</strain>
        <tissue evidence="2">Blood</tissue>
    </source>
</reference>
<proteinExistence type="predicted"/>
<dbReference type="Proteomes" id="UP000830375">
    <property type="component" value="Unassembled WGS sequence"/>
</dbReference>